<dbReference type="PANTHER" id="PTHR38421:SF1">
    <property type="entry name" value="TRANSMEMBRANE PROTEIN"/>
    <property type="match status" value="1"/>
</dbReference>
<feature type="transmembrane region" description="Helical" evidence="2">
    <location>
        <begin position="81"/>
        <end position="100"/>
    </location>
</feature>
<dbReference type="EMBL" id="MIKG01000007">
    <property type="protein sequence ID" value="RAO68166.1"/>
    <property type="molecule type" value="Genomic_DNA"/>
</dbReference>
<evidence type="ECO:0000256" key="1">
    <source>
        <dbReference type="SAM" id="MobiDB-lite"/>
    </source>
</evidence>
<gene>
    <name evidence="3" type="ORF">BHQ10_004178</name>
</gene>
<reference evidence="3 4" key="1">
    <citation type="journal article" date="2017" name="Biotechnol. Biofuels">
        <title>Differential beta-glucosidase expression as a function of carbon source availability in Talaromyces amestolkiae: a genomic and proteomic approach.</title>
        <authorList>
            <person name="de Eugenio L.I."/>
            <person name="Mendez-Liter J.A."/>
            <person name="Nieto-Dominguez M."/>
            <person name="Alonso L."/>
            <person name="Gil-Munoz J."/>
            <person name="Barriuso J."/>
            <person name="Prieto A."/>
            <person name="Martinez M.J."/>
        </authorList>
    </citation>
    <scope>NUCLEOTIDE SEQUENCE [LARGE SCALE GENOMIC DNA]</scope>
    <source>
        <strain evidence="3 4">CIB</strain>
    </source>
</reference>
<feature type="transmembrane region" description="Helical" evidence="2">
    <location>
        <begin position="272"/>
        <end position="297"/>
    </location>
</feature>
<dbReference type="RefSeq" id="XP_040732682.1">
    <property type="nucleotide sequence ID" value="XM_040876515.1"/>
</dbReference>
<keyword evidence="2" id="KW-0812">Transmembrane</keyword>
<feature type="transmembrane region" description="Helical" evidence="2">
    <location>
        <begin position="217"/>
        <end position="238"/>
    </location>
</feature>
<dbReference type="OrthoDB" id="10041630at2759"/>
<name>A0A364KX81_TALAM</name>
<feature type="transmembrane region" description="Helical" evidence="2">
    <location>
        <begin position="178"/>
        <end position="197"/>
    </location>
</feature>
<evidence type="ECO:0008006" key="5">
    <source>
        <dbReference type="Google" id="ProtNLM"/>
    </source>
</evidence>
<dbReference type="AlphaFoldDB" id="A0A364KX81"/>
<protein>
    <recommendedName>
        <fullName evidence="5">Transmembrane protein UsgS</fullName>
    </recommendedName>
</protein>
<organism evidence="3 4">
    <name type="scientific">Talaromyces amestolkiae</name>
    <dbReference type="NCBI Taxonomy" id="1196081"/>
    <lineage>
        <taxon>Eukaryota</taxon>
        <taxon>Fungi</taxon>
        <taxon>Dikarya</taxon>
        <taxon>Ascomycota</taxon>
        <taxon>Pezizomycotina</taxon>
        <taxon>Eurotiomycetes</taxon>
        <taxon>Eurotiomycetidae</taxon>
        <taxon>Eurotiales</taxon>
        <taxon>Trichocomaceae</taxon>
        <taxon>Talaromyces</taxon>
        <taxon>Talaromyces sect. Talaromyces</taxon>
    </lineage>
</organism>
<sequence length="371" mass="41857">MSQFEPNAILRGAQLTVVGTLRILRNPNLFKHDHFRQAALAVVVGVVIHLILQIPMIIIKLALQIASVVVDLDSATWDDKLIGGLNFISNSVLQVPFLLMTLMRYITPTLDDIFLLSLEWVDATYVEKHKTDDPRNTRAMYYPNLVKYPTRQKGAPSKPQKPINAALMAFLNRYARRVGMWLGIYILSLLPVVGRFVMPAASFYSVRKSIGTTPAAVIFGSGLVLPKRYIVFFLHTYFASRSLMRELLDPYFSRIKFDKDQKRRWFLDREGVLFGFAFAFTIVLKTPFVGVLMYGIAQASTAYLVTKITDPPPPPERSEGFAEKQITWENKHDFLQLSVDTLDRINVSSVDKTQAKSTGADVSPSTGKNYS</sequence>
<keyword evidence="2" id="KW-0472">Membrane</keyword>
<evidence type="ECO:0000313" key="3">
    <source>
        <dbReference type="EMBL" id="RAO68166.1"/>
    </source>
</evidence>
<comment type="caution">
    <text evidence="3">The sequence shown here is derived from an EMBL/GenBank/DDBJ whole genome shotgun (WGS) entry which is preliminary data.</text>
</comment>
<keyword evidence="4" id="KW-1185">Reference proteome</keyword>
<evidence type="ECO:0000256" key="2">
    <source>
        <dbReference type="SAM" id="Phobius"/>
    </source>
</evidence>
<dbReference type="Proteomes" id="UP000249363">
    <property type="component" value="Unassembled WGS sequence"/>
</dbReference>
<keyword evidence="2" id="KW-1133">Transmembrane helix</keyword>
<proteinExistence type="predicted"/>
<evidence type="ECO:0000313" key="4">
    <source>
        <dbReference type="Proteomes" id="UP000249363"/>
    </source>
</evidence>
<feature type="transmembrane region" description="Helical" evidence="2">
    <location>
        <begin position="38"/>
        <end position="61"/>
    </location>
</feature>
<feature type="region of interest" description="Disordered" evidence="1">
    <location>
        <begin position="350"/>
        <end position="371"/>
    </location>
</feature>
<accession>A0A364KX81</accession>
<dbReference type="GeneID" id="63793394"/>
<dbReference type="PANTHER" id="PTHR38421">
    <property type="entry name" value="TRANSMEMBRANE PROTEIN USGS"/>
    <property type="match status" value="1"/>
</dbReference>